<feature type="non-terminal residue" evidence="1">
    <location>
        <position position="1"/>
    </location>
</feature>
<gene>
    <name evidence="1" type="ORF">WH47_08388</name>
</gene>
<evidence type="ECO:0000313" key="1">
    <source>
        <dbReference type="EMBL" id="KOC70127.1"/>
    </source>
</evidence>
<dbReference type="AlphaFoldDB" id="A0A0L7RGL3"/>
<accession>A0A0L7RGL3</accession>
<dbReference type="Proteomes" id="UP000053825">
    <property type="component" value="Unassembled WGS sequence"/>
</dbReference>
<organism evidence="1 2">
    <name type="scientific">Habropoda laboriosa</name>
    <dbReference type="NCBI Taxonomy" id="597456"/>
    <lineage>
        <taxon>Eukaryota</taxon>
        <taxon>Metazoa</taxon>
        <taxon>Ecdysozoa</taxon>
        <taxon>Arthropoda</taxon>
        <taxon>Hexapoda</taxon>
        <taxon>Insecta</taxon>
        <taxon>Pterygota</taxon>
        <taxon>Neoptera</taxon>
        <taxon>Endopterygota</taxon>
        <taxon>Hymenoptera</taxon>
        <taxon>Apocrita</taxon>
        <taxon>Aculeata</taxon>
        <taxon>Apoidea</taxon>
        <taxon>Anthophila</taxon>
        <taxon>Apidae</taxon>
        <taxon>Habropoda</taxon>
    </lineage>
</organism>
<dbReference type="Gene3D" id="3.30.420.10">
    <property type="entry name" value="Ribonuclease H-like superfamily/Ribonuclease H"/>
    <property type="match status" value="1"/>
</dbReference>
<name>A0A0L7RGL3_9HYME</name>
<protein>
    <recommendedName>
        <fullName evidence="3">Histone-lysine N-methyltransferase SETMAR</fullName>
    </recommendedName>
</protein>
<dbReference type="EMBL" id="KQ414594">
    <property type="protein sequence ID" value="KOC70127.1"/>
    <property type="molecule type" value="Genomic_DNA"/>
</dbReference>
<sequence length="67" mass="7990">YLDILKNHTVSSGKRINGRNFVFMHDDDFKHSAKVCIHYLRELETNNDIKIMRWLPQSSDFNPIEKL</sequence>
<dbReference type="GO" id="GO:0003676">
    <property type="term" value="F:nucleic acid binding"/>
    <property type="evidence" value="ECO:0007669"/>
    <property type="project" value="InterPro"/>
</dbReference>
<proteinExistence type="predicted"/>
<evidence type="ECO:0000313" key="2">
    <source>
        <dbReference type="Proteomes" id="UP000053825"/>
    </source>
</evidence>
<dbReference type="InterPro" id="IPR036397">
    <property type="entry name" value="RNaseH_sf"/>
</dbReference>
<keyword evidence="2" id="KW-1185">Reference proteome</keyword>
<dbReference type="STRING" id="597456.A0A0L7RGL3"/>
<evidence type="ECO:0008006" key="3">
    <source>
        <dbReference type="Google" id="ProtNLM"/>
    </source>
</evidence>
<reference evidence="1 2" key="1">
    <citation type="submission" date="2015-07" db="EMBL/GenBank/DDBJ databases">
        <title>The genome of Habropoda laboriosa.</title>
        <authorList>
            <person name="Pan H."/>
            <person name="Kapheim K."/>
        </authorList>
    </citation>
    <scope>NUCLEOTIDE SEQUENCE [LARGE SCALE GENOMIC DNA]</scope>
    <source>
        <strain evidence="1">0110345459</strain>
    </source>
</reference>